<dbReference type="EMBL" id="JAPWDS010000003">
    <property type="protein sequence ID" value="KAJ5503245.1"/>
    <property type="molecule type" value="Genomic_DNA"/>
</dbReference>
<evidence type="ECO:0000313" key="3">
    <source>
        <dbReference type="Proteomes" id="UP001149954"/>
    </source>
</evidence>
<dbReference type="Proteomes" id="UP001149954">
    <property type="component" value="Unassembled WGS sequence"/>
</dbReference>
<keyword evidence="3" id="KW-1185">Reference proteome</keyword>
<accession>A0A9W9XTR2</accession>
<sequence>MDTTNEVSPVLRRSPRIAEKRAAQVAAQQATEASSACEPSQSDSHIEPILKHDYFACNETICDNCRIVFDDCVKMVEKYNACVDAVMKLPGNKFREEMRMILQEGKERVRGLKSQESREG</sequence>
<proteinExistence type="predicted"/>
<feature type="region of interest" description="Disordered" evidence="1">
    <location>
        <begin position="21"/>
        <end position="43"/>
    </location>
</feature>
<protein>
    <submittedName>
        <fullName evidence="2">Uncharacterized protein</fullName>
    </submittedName>
</protein>
<reference evidence="2" key="2">
    <citation type="journal article" date="2023" name="IMA Fungus">
        <title>Comparative genomic study of the Penicillium genus elucidates a diverse pangenome and 15 lateral gene transfer events.</title>
        <authorList>
            <person name="Petersen C."/>
            <person name="Sorensen T."/>
            <person name="Nielsen M.R."/>
            <person name="Sondergaard T.E."/>
            <person name="Sorensen J.L."/>
            <person name="Fitzpatrick D.A."/>
            <person name="Frisvad J.C."/>
            <person name="Nielsen K.L."/>
        </authorList>
    </citation>
    <scope>NUCLEOTIDE SEQUENCE</scope>
    <source>
        <strain evidence="2">IBT 29495</strain>
    </source>
</reference>
<evidence type="ECO:0000313" key="2">
    <source>
        <dbReference type="EMBL" id="KAJ5503245.1"/>
    </source>
</evidence>
<dbReference type="AlphaFoldDB" id="A0A9W9XTR2"/>
<feature type="compositionally biased region" description="Low complexity" evidence="1">
    <location>
        <begin position="23"/>
        <end position="38"/>
    </location>
</feature>
<organism evidence="2 3">
    <name type="scientific">Penicillium fimorum</name>
    <dbReference type="NCBI Taxonomy" id="1882269"/>
    <lineage>
        <taxon>Eukaryota</taxon>
        <taxon>Fungi</taxon>
        <taxon>Dikarya</taxon>
        <taxon>Ascomycota</taxon>
        <taxon>Pezizomycotina</taxon>
        <taxon>Eurotiomycetes</taxon>
        <taxon>Eurotiomycetidae</taxon>
        <taxon>Eurotiales</taxon>
        <taxon>Aspergillaceae</taxon>
        <taxon>Penicillium</taxon>
    </lineage>
</organism>
<dbReference type="OrthoDB" id="10344936at2759"/>
<comment type="caution">
    <text evidence="2">The sequence shown here is derived from an EMBL/GenBank/DDBJ whole genome shotgun (WGS) entry which is preliminary data.</text>
</comment>
<reference evidence="2" key="1">
    <citation type="submission" date="2022-12" db="EMBL/GenBank/DDBJ databases">
        <authorList>
            <person name="Petersen C."/>
        </authorList>
    </citation>
    <scope>NUCLEOTIDE SEQUENCE</scope>
    <source>
        <strain evidence="2">IBT 29495</strain>
    </source>
</reference>
<gene>
    <name evidence="2" type="ORF">N7463_006119</name>
</gene>
<name>A0A9W9XTR2_9EURO</name>
<evidence type="ECO:0000256" key="1">
    <source>
        <dbReference type="SAM" id="MobiDB-lite"/>
    </source>
</evidence>